<dbReference type="InterPro" id="IPR034393">
    <property type="entry name" value="TatSF1-like"/>
</dbReference>
<dbReference type="EMBL" id="CAMPGE010009166">
    <property type="protein sequence ID" value="CAI2368039.1"/>
    <property type="molecule type" value="Genomic_DNA"/>
</dbReference>
<dbReference type="FunFam" id="3.30.70.330:FF:000105">
    <property type="entry name" value="HIV Tat-specific factor 1 homolog"/>
    <property type="match status" value="1"/>
</dbReference>
<evidence type="ECO:0000256" key="3">
    <source>
        <dbReference type="ARBA" id="ARBA00022737"/>
    </source>
</evidence>
<comment type="caution">
    <text evidence="9">The sequence shown here is derived from an EMBL/GenBank/DDBJ whole genome shotgun (WGS) entry which is preliminary data.</text>
</comment>
<evidence type="ECO:0000259" key="8">
    <source>
        <dbReference type="PROSITE" id="PS50102"/>
    </source>
</evidence>
<dbReference type="GO" id="GO:0005686">
    <property type="term" value="C:U2 snRNP"/>
    <property type="evidence" value="ECO:0007669"/>
    <property type="project" value="TreeGrafter"/>
</dbReference>
<accession>A0AAD1UFV2</accession>
<reference evidence="9" key="1">
    <citation type="submission" date="2023-07" db="EMBL/GenBank/DDBJ databases">
        <authorList>
            <consortium name="AG Swart"/>
            <person name="Singh M."/>
            <person name="Singh A."/>
            <person name="Seah K."/>
            <person name="Emmerich C."/>
        </authorList>
    </citation>
    <scope>NUCLEOTIDE SEQUENCE</scope>
    <source>
        <strain evidence="9">DP1</strain>
    </source>
</reference>
<evidence type="ECO:0000256" key="2">
    <source>
        <dbReference type="ARBA" id="ARBA00022664"/>
    </source>
</evidence>
<dbReference type="InterPro" id="IPR012677">
    <property type="entry name" value="Nucleotide-bd_a/b_plait_sf"/>
</dbReference>
<proteinExistence type="inferred from homology"/>
<dbReference type="GO" id="GO:0000398">
    <property type="term" value="P:mRNA splicing, via spliceosome"/>
    <property type="evidence" value="ECO:0007669"/>
    <property type="project" value="InterPro"/>
</dbReference>
<keyword evidence="10" id="KW-1185">Reference proteome</keyword>
<dbReference type="PANTHER" id="PTHR15608:SF0">
    <property type="entry name" value="HIV TAT-SPECIFIC FACTOR 1"/>
    <property type="match status" value="1"/>
</dbReference>
<sequence>MSDDYEAEEWYILNDKKENKGPFSLRDIDALYKTKSIVSNSLVWKDGMEEWKALYEVDTLKALLNDAVEEADNIPAITEQNEQQEPPKEPQEETKEEPQEENAQEIDAEELEKLANKALDNIEGRDLLDKNDEDLTEEQKQLKYKLLRKEKKKRYRKNKSKKKWYKAKINSNIYIGGLPQDITAEEIENHFSKCGAIRIDPNTGLHKIKLYKNDDGTNKGDALLSFENLESVDTAIEMLHQSNIRHDAVITVERAHFEQKGEEYRERKRQKIDEVEKKRIQAEKERRFAWNEEQASSIGLKIVILKHMFDPNEAPKDDEAKSNEFFQVIEQDVAQEVQNQCGKIEKIELFRDNPEGVIKIKFENPLSAEQCVDKFNQRVFDGQEIEVIFWDGKTNYKKVSETTQEVDKRVDEFGDWLDDQALPEELKIKKQSSGPEEVIETSEKVVEAPEESTTKPAEGE</sequence>
<evidence type="ECO:0000313" key="10">
    <source>
        <dbReference type="Proteomes" id="UP001295684"/>
    </source>
</evidence>
<organism evidence="9 10">
    <name type="scientific">Euplotes crassus</name>
    <dbReference type="NCBI Taxonomy" id="5936"/>
    <lineage>
        <taxon>Eukaryota</taxon>
        <taxon>Sar</taxon>
        <taxon>Alveolata</taxon>
        <taxon>Ciliophora</taxon>
        <taxon>Intramacronucleata</taxon>
        <taxon>Spirotrichea</taxon>
        <taxon>Hypotrichia</taxon>
        <taxon>Euplotida</taxon>
        <taxon>Euplotidae</taxon>
        <taxon>Moneuplotes</taxon>
    </lineage>
</organism>
<dbReference type="GO" id="GO:0003723">
    <property type="term" value="F:RNA binding"/>
    <property type="evidence" value="ECO:0007669"/>
    <property type="project" value="UniProtKB-UniRule"/>
</dbReference>
<evidence type="ECO:0000256" key="6">
    <source>
        <dbReference type="PROSITE-ProRule" id="PRU00176"/>
    </source>
</evidence>
<dbReference type="AlphaFoldDB" id="A0AAD1UFV2"/>
<dbReference type="PROSITE" id="PS50102">
    <property type="entry name" value="RRM"/>
    <property type="match status" value="1"/>
</dbReference>
<dbReference type="Pfam" id="PF00076">
    <property type="entry name" value="RRM_1"/>
    <property type="match status" value="2"/>
</dbReference>
<gene>
    <name evidence="9" type="ORF">ECRASSUSDP1_LOCUS9328</name>
</gene>
<dbReference type="InterPro" id="IPR025640">
    <property type="entry name" value="GYF_2"/>
</dbReference>
<keyword evidence="2" id="KW-0507">mRNA processing</keyword>
<keyword evidence="4 6" id="KW-0694">RNA-binding</keyword>
<feature type="region of interest" description="Disordered" evidence="7">
    <location>
        <begin position="77"/>
        <end position="106"/>
    </location>
</feature>
<dbReference type="InterPro" id="IPR034392">
    <property type="entry name" value="TatSF1-like_RRM1"/>
</dbReference>
<protein>
    <recommendedName>
        <fullName evidence="8">RRM domain-containing protein</fullName>
    </recommendedName>
</protein>
<dbReference type="PANTHER" id="PTHR15608">
    <property type="entry name" value="SPLICING FACTOR U2AF-ASSOCIATED PROTEIN 2"/>
    <property type="match status" value="1"/>
</dbReference>
<evidence type="ECO:0000256" key="4">
    <source>
        <dbReference type="ARBA" id="ARBA00022884"/>
    </source>
</evidence>
<feature type="domain" description="RRM" evidence="8">
    <location>
        <begin position="171"/>
        <end position="257"/>
    </location>
</feature>
<comment type="similarity">
    <text evidence="1">Belongs to the HTATSF1 family.</text>
</comment>
<feature type="compositionally biased region" description="Basic and acidic residues" evidence="7">
    <location>
        <begin position="85"/>
        <end position="97"/>
    </location>
</feature>
<dbReference type="Pfam" id="PF14237">
    <property type="entry name" value="GYF_2"/>
    <property type="match status" value="1"/>
</dbReference>
<keyword evidence="3" id="KW-0677">Repeat</keyword>
<dbReference type="CDD" id="cd12281">
    <property type="entry name" value="RRM1_TatSF1_like"/>
    <property type="match status" value="1"/>
</dbReference>
<dbReference type="Gene3D" id="3.30.70.330">
    <property type="match status" value="2"/>
</dbReference>
<evidence type="ECO:0000256" key="1">
    <source>
        <dbReference type="ARBA" id="ARBA00007747"/>
    </source>
</evidence>
<dbReference type="SMART" id="SM00360">
    <property type="entry name" value="RRM"/>
    <property type="match status" value="2"/>
</dbReference>
<dbReference type="GO" id="GO:0005684">
    <property type="term" value="C:U2-type spliceosomal complex"/>
    <property type="evidence" value="ECO:0007669"/>
    <property type="project" value="TreeGrafter"/>
</dbReference>
<dbReference type="InterPro" id="IPR035979">
    <property type="entry name" value="RBD_domain_sf"/>
</dbReference>
<dbReference type="InterPro" id="IPR000504">
    <property type="entry name" value="RRM_dom"/>
</dbReference>
<evidence type="ECO:0000256" key="7">
    <source>
        <dbReference type="SAM" id="MobiDB-lite"/>
    </source>
</evidence>
<keyword evidence="5" id="KW-0508">mRNA splicing</keyword>
<feature type="region of interest" description="Disordered" evidence="7">
    <location>
        <begin position="424"/>
        <end position="460"/>
    </location>
</feature>
<evidence type="ECO:0000256" key="5">
    <source>
        <dbReference type="ARBA" id="ARBA00023187"/>
    </source>
</evidence>
<dbReference type="SUPFAM" id="SSF54928">
    <property type="entry name" value="RNA-binding domain, RBD"/>
    <property type="match status" value="1"/>
</dbReference>
<evidence type="ECO:0000313" key="9">
    <source>
        <dbReference type="EMBL" id="CAI2368039.1"/>
    </source>
</evidence>
<dbReference type="Proteomes" id="UP001295684">
    <property type="component" value="Unassembled WGS sequence"/>
</dbReference>
<name>A0AAD1UFV2_EUPCR</name>